<keyword evidence="6" id="KW-0812">Transmembrane</keyword>
<dbReference type="AlphaFoldDB" id="A0A3E4LWX0"/>
<comment type="similarity">
    <text evidence="2">Belongs to the multi antimicrobial extrusion (MATE) (TC 2.A.66.1) family. MepA subfamily.</text>
</comment>
<dbReference type="PIRSF" id="PIRSF006603">
    <property type="entry name" value="DinF"/>
    <property type="match status" value="1"/>
</dbReference>
<keyword evidence="7" id="KW-1133">Transmembrane helix</keyword>
<comment type="subcellular location">
    <subcellularLocation>
        <location evidence="1">Cell membrane</location>
        <topology evidence="1">Multi-pass membrane protein</topology>
    </subcellularLocation>
</comment>
<dbReference type="GO" id="GO:0046677">
    <property type="term" value="P:response to antibiotic"/>
    <property type="evidence" value="ECO:0007669"/>
    <property type="project" value="UniProtKB-KW"/>
</dbReference>
<proteinExistence type="inferred from homology"/>
<dbReference type="GO" id="GO:0042910">
    <property type="term" value="F:xenobiotic transmembrane transporter activity"/>
    <property type="evidence" value="ECO:0007669"/>
    <property type="project" value="InterPro"/>
</dbReference>
<dbReference type="InterPro" id="IPR048279">
    <property type="entry name" value="MdtK-like"/>
</dbReference>
<reference evidence="10 11" key="1">
    <citation type="submission" date="2018-08" db="EMBL/GenBank/DDBJ databases">
        <title>A genome reference for cultivated species of the human gut microbiota.</title>
        <authorList>
            <person name="Zou Y."/>
            <person name="Xue W."/>
            <person name="Luo G."/>
        </authorList>
    </citation>
    <scope>NUCLEOTIDE SEQUENCE [LARGE SCALE GENOMIC DNA]</scope>
    <source>
        <strain evidence="10 11">TF11-7</strain>
    </source>
</reference>
<name>A0A3E4LWX0_9FIRM</name>
<keyword evidence="8" id="KW-0472">Membrane</keyword>
<evidence type="ECO:0000313" key="11">
    <source>
        <dbReference type="Proteomes" id="UP000260793"/>
    </source>
</evidence>
<protein>
    <recommendedName>
        <fullName evidence="3">Multidrug export protein MepA</fullName>
    </recommendedName>
</protein>
<gene>
    <name evidence="10" type="ORF">DXD17_03630</name>
</gene>
<accession>A0A3E4LWX0</accession>
<evidence type="ECO:0000256" key="9">
    <source>
        <dbReference type="ARBA" id="ARBA00023251"/>
    </source>
</evidence>
<evidence type="ECO:0000256" key="5">
    <source>
        <dbReference type="ARBA" id="ARBA00022475"/>
    </source>
</evidence>
<keyword evidence="5" id="KW-1003">Cell membrane</keyword>
<evidence type="ECO:0000256" key="3">
    <source>
        <dbReference type="ARBA" id="ARBA00022106"/>
    </source>
</evidence>
<evidence type="ECO:0000256" key="8">
    <source>
        <dbReference type="ARBA" id="ARBA00023136"/>
    </source>
</evidence>
<comment type="caution">
    <text evidence="10">The sequence shown here is derived from an EMBL/GenBank/DDBJ whole genome shotgun (WGS) entry which is preliminary data.</text>
</comment>
<evidence type="ECO:0000256" key="2">
    <source>
        <dbReference type="ARBA" id="ARBA00008417"/>
    </source>
</evidence>
<evidence type="ECO:0000256" key="6">
    <source>
        <dbReference type="ARBA" id="ARBA00022692"/>
    </source>
</evidence>
<dbReference type="PANTHER" id="PTHR43823">
    <property type="entry name" value="SPORULATION PROTEIN YKVU"/>
    <property type="match status" value="1"/>
</dbReference>
<evidence type="ECO:0000256" key="4">
    <source>
        <dbReference type="ARBA" id="ARBA00022448"/>
    </source>
</evidence>
<keyword evidence="4" id="KW-0813">Transport</keyword>
<dbReference type="RefSeq" id="WP_117687791.1">
    <property type="nucleotide sequence ID" value="NZ_JAJBNO010000030.1"/>
</dbReference>
<sequence length="442" mass="47977">MELKLSEHFTYKKLILYVLPCVAMMILTSVYSIVDGFFVSNYAGKNAFAAVNLIMPVLMGVSSLGFMIGTGGSALVAFYLGLKNPKKANEVFSMLIELILLGASIIAFLGFIFMPQIVSLLGASDLIREDAILYGRILLLSEPFFMLQNSFQSFLATAGKQKLGLRISILAGLTNVILDFTLVGILKFGITGAAVATCASEFVGGFIPLIYFLHKNNSGLLLRPAAFDWKSIRKACGNGSSEMLSNLSTSLVSVIYNFQLMRAAAENGIAAYGVVMYASFIATSIYLGYAIGINPIVGYHYGADNKSELHNLLTKSLRITGVTALSITLLSELLALPIARLFVGYDLVLCEMTRTGFMLYAISYLFSGFNIFGSAFFTGLNNGKISAIISTLRTLVIQTLALLILPIFFGLNGIWCAITAAELLTLIVTGSFLLQEKKKYHY</sequence>
<dbReference type="Pfam" id="PF01554">
    <property type="entry name" value="MatE"/>
    <property type="match status" value="2"/>
</dbReference>
<dbReference type="EMBL" id="QSQN01000007">
    <property type="protein sequence ID" value="RGK41602.1"/>
    <property type="molecule type" value="Genomic_DNA"/>
</dbReference>
<dbReference type="GO" id="GO:0005886">
    <property type="term" value="C:plasma membrane"/>
    <property type="evidence" value="ECO:0007669"/>
    <property type="project" value="UniProtKB-SubCell"/>
</dbReference>
<organism evidence="10 11">
    <name type="scientific">[Ruminococcus] lactaris</name>
    <dbReference type="NCBI Taxonomy" id="46228"/>
    <lineage>
        <taxon>Bacteria</taxon>
        <taxon>Bacillati</taxon>
        <taxon>Bacillota</taxon>
        <taxon>Clostridia</taxon>
        <taxon>Lachnospirales</taxon>
        <taxon>Lachnospiraceae</taxon>
        <taxon>Mediterraneibacter</taxon>
    </lineage>
</organism>
<keyword evidence="9" id="KW-0046">Antibiotic resistance</keyword>
<evidence type="ECO:0000313" key="10">
    <source>
        <dbReference type="EMBL" id="RGK41602.1"/>
    </source>
</evidence>
<dbReference type="InterPro" id="IPR051327">
    <property type="entry name" value="MATE_MepA_subfamily"/>
</dbReference>
<evidence type="ECO:0000256" key="1">
    <source>
        <dbReference type="ARBA" id="ARBA00004651"/>
    </source>
</evidence>
<dbReference type="PANTHER" id="PTHR43823:SF3">
    <property type="entry name" value="MULTIDRUG EXPORT PROTEIN MEPA"/>
    <property type="match status" value="1"/>
</dbReference>
<dbReference type="InterPro" id="IPR002528">
    <property type="entry name" value="MATE_fam"/>
</dbReference>
<dbReference type="Proteomes" id="UP000260793">
    <property type="component" value="Unassembled WGS sequence"/>
</dbReference>
<dbReference type="InterPro" id="IPR045070">
    <property type="entry name" value="MATE_MepA-like"/>
</dbReference>
<dbReference type="GO" id="GO:0015297">
    <property type="term" value="F:antiporter activity"/>
    <property type="evidence" value="ECO:0007669"/>
    <property type="project" value="InterPro"/>
</dbReference>
<dbReference type="CDD" id="cd13143">
    <property type="entry name" value="MATE_MepA_like"/>
    <property type="match status" value="1"/>
</dbReference>
<evidence type="ECO:0000256" key="7">
    <source>
        <dbReference type="ARBA" id="ARBA00022989"/>
    </source>
</evidence>